<name>A0AAW9A8N6_9BACL</name>
<dbReference type="RefSeq" id="WP_317940924.1">
    <property type="nucleotide sequence ID" value="NZ_JAUBDJ010000007.1"/>
</dbReference>
<keyword evidence="1" id="KW-1133">Transmembrane helix</keyword>
<feature type="transmembrane region" description="Helical" evidence="1">
    <location>
        <begin position="36"/>
        <end position="55"/>
    </location>
</feature>
<proteinExistence type="predicted"/>
<evidence type="ECO:0000256" key="1">
    <source>
        <dbReference type="SAM" id="Phobius"/>
    </source>
</evidence>
<reference evidence="2 3" key="1">
    <citation type="submission" date="2023-06" db="EMBL/GenBank/DDBJ databases">
        <title>Sporosarcina sp. nov., isolated from Korean traditional fermented seafood 'Jeotgal'.</title>
        <authorList>
            <person name="Yang A.I."/>
            <person name="Shin N.-R."/>
        </authorList>
    </citation>
    <scope>NUCLEOTIDE SEQUENCE [LARGE SCALE GENOMIC DNA]</scope>
    <source>
        <strain evidence="2 3">KCTC43456</strain>
    </source>
</reference>
<protein>
    <submittedName>
        <fullName evidence="2">Uncharacterized protein</fullName>
    </submittedName>
</protein>
<feature type="transmembrane region" description="Helical" evidence="1">
    <location>
        <begin position="12"/>
        <end position="30"/>
    </location>
</feature>
<keyword evidence="1" id="KW-0472">Membrane</keyword>
<feature type="transmembrane region" description="Helical" evidence="1">
    <location>
        <begin position="62"/>
        <end position="81"/>
    </location>
</feature>
<dbReference type="EMBL" id="JAUBDJ010000007">
    <property type="protein sequence ID" value="MDW0117782.1"/>
    <property type="molecule type" value="Genomic_DNA"/>
</dbReference>
<sequence>MSQYSKEELKFVLQALLPLCIIGGLATFLISNSGGFPWFTLLGTAIGLSIIILSWVGRKYSIFAASLIIGAATFTPLYNWSTIF</sequence>
<evidence type="ECO:0000313" key="3">
    <source>
        <dbReference type="Proteomes" id="UP001271648"/>
    </source>
</evidence>
<accession>A0AAW9A8N6</accession>
<dbReference type="AlphaFoldDB" id="A0AAW9A8N6"/>
<organism evidence="2 3">
    <name type="scientific">Sporosarcina thermotolerans</name>
    <dbReference type="NCBI Taxonomy" id="633404"/>
    <lineage>
        <taxon>Bacteria</taxon>
        <taxon>Bacillati</taxon>
        <taxon>Bacillota</taxon>
        <taxon>Bacilli</taxon>
        <taxon>Bacillales</taxon>
        <taxon>Caryophanaceae</taxon>
        <taxon>Sporosarcina</taxon>
    </lineage>
</organism>
<keyword evidence="1" id="KW-0812">Transmembrane</keyword>
<keyword evidence="3" id="KW-1185">Reference proteome</keyword>
<comment type="caution">
    <text evidence="2">The sequence shown here is derived from an EMBL/GenBank/DDBJ whole genome shotgun (WGS) entry which is preliminary data.</text>
</comment>
<gene>
    <name evidence="2" type="ORF">QTL97_12605</name>
</gene>
<evidence type="ECO:0000313" key="2">
    <source>
        <dbReference type="EMBL" id="MDW0117782.1"/>
    </source>
</evidence>
<dbReference type="Proteomes" id="UP001271648">
    <property type="component" value="Unassembled WGS sequence"/>
</dbReference>